<dbReference type="EMBL" id="BMCU01000004">
    <property type="protein sequence ID" value="GGG19408.1"/>
    <property type="molecule type" value="Genomic_DNA"/>
</dbReference>
<name>A0A917LFV9_9NOCA</name>
<sequence length="169" mass="17896">MSEATQYLPSEGLGGEYRRSMTTTLRASGLRASGTRSPKLVRILAALAVTAAALFAGSGMASADEWPPVPAEPSPSVPFETKGFLTPTDPNYWNPLVAENRLTSPFGTSTRIVCTAFHGVYTGCWQADERGNPHKLVALPFNFPSITGWSLPGGGPAHFVYPGFIPGIG</sequence>
<dbReference type="AlphaFoldDB" id="A0A917LFV9"/>
<keyword evidence="2" id="KW-1185">Reference proteome</keyword>
<reference evidence="1" key="1">
    <citation type="journal article" date="2014" name="Int. J. Syst. Evol. Microbiol.">
        <title>Complete genome sequence of Corynebacterium casei LMG S-19264T (=DSM 44701T), isolated from a smear-ripened cheese.</title>
        <authorList>
            <consortium name="US DOE Joint Genome Institute (JGI-PGF)"/>
            <person name="Walter F."/>
            <person name="Albersmeier A."/>
            <person name="Kalinowski J."/>
            <person name="Ruckert C."/>
        </authorList>
    </citation>
    <scope>NUCLEOTIDE SEQUENCE</scope>
    <source>
        <strain evidence="1">CCM 7905</strain>
    </source>
</reference>
<reference evidence="1" key="2">
    <citation type="submission" date="2020-09" db="EMBL/GenBank/DDBJ databases">
        <authorList>
            <person name="Sun Q."/>
            <person name="Sedlacek I."/>
        </authorList>
    </citation>
    <scope>NUCLEOTIDE SEQUENCE</scope>
    <source>
        <strain evidence="1">CCM 7905</strain>
    </source>
</reference>
<proteinExistence type="predicted"/>
<dbReference type="Proteomes" id="UP000654257">
    <property type="component" value="Unassembled WGS sequence"/>
</dbReference>
<comment type="caution">
    <text evidence="1">The sequence shown here is derived from an EMBL/GenBank/DDBJ whole genome shotgun (WGS) entry which is preliminary data.</text>
</comment>
<protein>
    <submittedName>
        <fullName evidence="1">Uncharacterized protein</fullName>
    </submittedName>
</protein>
<organism evidence="1 2">
    <name type="scientific">Rhodococcoides trifolii</name>
    <dbReference type="NCBI Taxonomy" id="908250"/>
    <lineage>
        <taxon>Bacteria</taxon>
        <taxon>Bacillati</taxon>
        <taxon>Actinomycetota</taxon>
        <taxon>Actinomycetes</taxon>
        <taxon>Mycobacteriales</taxon>
        <taxon>Nocardiaceae</taxon>
        <taxon>Rhodococcoides</taxon>
    </lineage>
</organism>
<evidence type="ECO:0000313" key="1">
    <source>
        <dbReference type="EMBL" id="GGG19408.1"/>
    </source>
</evidence>
<evidence type="ECO:0000313" key="2">
    <source>
        <dbReference type="Proteomes" id="UP000654257"/>
    </source>
</evidence>
<accession>A0A917LFV9</accession>
<gene>
    <name evidence="1" type="ORF">GCM10007304_36650</name>
</gene>